<evidence type="ECO:0000313" key="2">
    <source>
        <dbReference type="EMBL" id="KAK0431836.1"/>
    </source>
</evidence>
<gene>
    <name evidence="2" type="ORF">EV421DRAFT_1742758</name>
</gene>
<keyword evidence="3" id="KW-1185">Reference proteome</keyword>
<reference evidence="2" key="1">
    <citation type="submission" date="2023-06" db="EMBL/GenBank/DDBJ databases">
        <authorList>
            <consortium name="Lawrence Berkeley National Laboratory"/>
            <person name="Ahrendt S."/>
            <person name="Sahu N."/>
            <person name="Indic B."/>
            <person name="Wong-Bajracharya J."/>
            <person name="Merenyi Z."/>
            <person name="Ke H.-M."/>
            <person name="Monk M."/>
            <person name="Kocsube S."/>
            <person name="Drula E."/>
            <person name="Lipzen A."/>
            <person name="Balint B."/>
            <person name="Henrissat B."/>
            <person name="Andreopoulos B."/>
            <person name="Martin F.M."/>
            <person name="Harder C.B."/>
            <person name="Rigling D."/>
            <person name="Ford K.L."/>
            <person name="Foster G.D."/>
            <person name="Pangilinan J."/>
            <person name="Papanicolaou A."/>
            <person name="Barry K."/>
            <person name="LaButti K."/>
            <person name="Viragh M."/>
            <person name="Koriabine M."/>
            <person name="Yan M."/>
            <person name="Riley R."/>
            <person name="Champramary S."/>
            <person name="Plett K.L."/>
            <person name="Tsai I.J."/>
            <person name="Slot J."/>
            <person name="Sipos G."/>
            <person name="Plett J."/>
            <person name="Nagy L.G."/>
            <person name="Grigoriev I.V."/>
        </authorList>
    </citation>
    <scope>NUCLEOTIDE SEQUENCE</scope>
    <source>
        <strain evidence="2">FPL87.14</strain>
    </source>
</reference>
<sequence length="329" mass="36304">MDELGRGGTDGTEIRIGCSIVSGMHFSGTLPEAGKICRVSVSVLASGFLRRFILRGSAGTAWYHIFLRSSSRLGCLLWIFQTRTLDSNYSRTSYSALVPTSDAPSSPNVDRRAIALSKGNSVVTTTEVRCDQIYVSQRNEEHWFACHDWNVPLPFPVSFIGYSKHITANLIISHGFIIIYRRAGHLIYVFSEERGSTGVGLEFGDDHGYPAENEGLSPLAGAQLVPFLLASISNHIDNPEVAPFSGWVVFALALIASSNAQFGRISRMPVPQFYFMQLQPPTMPVMPIDYINSVVPPSPPFDVYSESASNQKKAESYRPPTWNVDKSME</sequence>
<name>A0AA39MEF3_9AGAR</name>
<feature type="region of interest" description="Disordered" evidence="1">
    <location>
        <begin position="302"/>
        <end position="329"/>
    </location>
</feature>
<dbReference type="Proteomes" id="UP001175226">
    <property type="component" value="Unassembled WGS sequence"/>
</dbReference>
<dbReference type="AlphaFoldDB" id="A0AA39MEF3"/>
<evidence type="ECO:0000256" key="1">
    <source>
        <dbReference type="SAM" id="MobiDB-lite"/>
    </source>
</evidence>
<comment type="caution">
    <text evidence="2">The sequence shown here is derived from an EMBL/GenBank/DDBJ whole genome shotgun (WGS) entry which is preliminary data.</text>
</comment>
<accession>A0AA39MEF3</accession>
<protein>
    <submittedName>
        <fullName evidence="2">Uncharacterized protein</fullName>
    </submittedName>
</protein>
<evidence type="ECO:0000313" key="3">
    <source>
        <dbReference type="Proteomes" id="UP001175226"/>
    </source>
</evidence>
<organism evidence="2 3">
    <name type="scientific">Armillaria borealis</name>
    <dbReference type="NCBI Taxonomy" id="47425"/>
    <lineage>
        <taxon>Eukaryota</taxon>
        <taxon>Fungi</taxon>
        <taxon>Dikarya</taxon>
        <taxon>Basidiomycota</taxon>
        <taxon>Agaricomycotina</taxon>
        <taxon>Agaricomycetes</taxon>
        <taxon>Agaricomycetidae</taxon>
        <taxon>Agaricales</taxon>
        <taxon>Marasmiineae</taxon>
        <taxon>Physalacriaceae</taxon>
        <taxon>Armillaria</taxon>
    </lineage>
</organism>
<dbReference type="EMBL" id="JAUEPT010000105">
    <property type="protein sequence ID" value="KAK0431836.1"/>
    <property type="molecule type" value="Genomic_DNA"/>
</dbReference>
<proteinExistence type="predicted"/>